<dbReference type="InterPro" id="IPR001005">
    <property type="entry name" value="SANT/Myb"/>
</dbReference>
<dbReference type="InterPro" id="IPR050560">
    <property type="entry name" value="MYB_TF"/>
</dbReference>
<gene>
    <name evidence="4" type="ORF">KHLLAP_LOCUS5701</name>
</gene>
<dbReference type="GO" id="GO:0005634">
    <property type="term" value="C:nucleus"/>
    <property type="evidence" value="ECO:0007669"/>
    <property type="project" value="TreeGrafter"/>
</dbReference>
<dbReference type="PROSITE" id="PS51294">
    <property type="entry name" value="HTH_MYB"/>
    <property type="match status" value="1"/>
</dbReference>
<dbReference type="EMBL" id="CAUWAG010000007">
    <property type="protein sequence ID" value="CAJ2505233.1"/>
    <property type="molecule type" value="Genomic_DNA"/>
</dbReference>
<dbReference type="SMART" id="SM00717">
    <property type="entry name" value="SANT"/>
    <property type="match status" value="1"/>
</dbReference>
<evidence type="ECO:0000313" key="4">
    <source>
        <dbReference type="EMBL" id="CAJ2505233.1"/>
    </source>
</evidence>
<dbReference type="SUPFAM" id="SSF46689">
    <property type="entry name" value="Homeodomain-like"/>
    <property type="match status" value="1"/>
</dbReference>
<sequence length="193" mass="21834">MASEGWGAAQPFPVMAYFMRAQEAESNQPINYQVNQQADDRPTGKGGSINWSEIAESLPGRSNKDCRKRHLNEMDGTSKKGPWSKEEDAQLESLVKIHGPSWVAVSEAIGNRSADQCSKRWHHSLSPELDRRPWTEDEVSHLPLHSTTRKADRPNSILKNLLLLHAFAKHGSCWKEMQDRHFPARSANNVKNQ</sequence>
<dbReference type="AlphaFoldDB" id="A0AAI8YFC9"/>
<proteinExistence type="predicted"/>
<dbReference type="PANTHER" id="PTHR45614:SF25">
    <property type="entry name" value="MYB PROTEIN"/>
    <property type="match status" value="1"/>
</dbReference>
<evidence type="ECO:0000313" key="5">
    <source>
        <dbReference type="Proteomes" id="UP001295740"/>
    </source>
</evidence>
<comment type="caution">
    <text evidence="4">The sequence shown here is derived from an EMBL/GenBank/DDBJ whole genome shotgun (WGS) entry which is preliminary data.</text>
</comment>
<feature type="domain" description="HTH myb-type" evidence="3">
    <location>
        <begin position="79"/>
        <end position="129"/>
    </location>
</feature>
<evidence type="ECO:0000256" key="1">
    <source>
        <dbReference type="SAM" id="MobiDB-lite"/>
    </source>
</evidence>
<feature type="domain" description="Myb-like" evidence="2">
    <location>
        <begin position="75"/>
        <end position="125"/>
    </location>
</feature>
<protein>
    <submittedName>
        <fullName evidence="4">Uu.00g126270.m01.CDS01</fullName>
    </submittedName>
</protein>
<reference evidence="4" key="1">
    <citation type="submission" date="2023-10" db="EMBL/GenBank/DDBJ databases">
        <authorList>
            <person name="Hackl T."/>
        </authorList>
    </citation>
    <scope>NUCLEOTIDE SEQUENCE</scope>
</reference>
<organism evidence="4 5">
    <name type="scientific">Anthostomella pinea</name>
    <dbReference type="NCBI Taxonomy" id="933095"/>
    <lineage>
        <taxon>Eukaryota</taxon>
        <taxon>Fungi</taxon>
        <taxon>Dikarya</taxon>
        <taxon>Ascomycota</taxon>
        <taxon>Pezizomycotina</taxon>
        <taxon>Sordariomycetes</taxon>
        <taxon>Xylariomycetidae</taxon>
        <taxon>Xylariales</taxon>
        <taxon>Xylariaceae</taxon>
        <taxon>Anthostomella</taxon>
    </lineage>
</organism>
<dbReference type="PANTHER" id="PTHR45614">
    <property type="entry name" value="MYB PROTEIN-RELATED"/>
    <property type="match status" value="1"/>
</dbReference>
<feature type="region of interest" description="Disordered" evidence="1">
    <location>
        <begin position="28"/>
        <end position="87"/>
    </location>
</feature>
<evidence type="ECO:0000259" key="3">
    <source>
        <dbReference type="PROSITE" id="PS51294"/>
    </source>
</evidence>
<dbReference type="Gene3D" id="1.10.10.60">
    <property type="entry name" value="Homeodomain-like"/>
    <property type="match status" value="2"/>
</dbReference>
<keyword evidence="5" id="KW-1185">Reference proteome</keyword>
<dbReference type="Pfam" id="PF13921">
    <property type="entry name" value="Myb_DNA-bind_6"/>
    <property type="match status" value="1"/>
</dbReference>
<dbReference type="CDD" id="cd00167">
    <property type="entry name" value="SANT"/>
    <property type="match status" value="2"/>
</dbReference>
<dbReference type="Proteomes" id="UP001295740">
    <property type="component" value="Unassembled WGS sequence"/>
</dbReference>
<feature type="compositionally biased region" description="Basic and acidic residues" evidence="1">
    <location>
        <begin position="71"/>
        <end position="87"/>
    </location>
</feature>
<accession>A0AAI8YFC9</accession>
<dbReference type="InterPro" id="IPR017930">
    <property type="entry name" value="Myb_dom"/>
</dbReference>
<evidence type="ECO:0000259" key="2">
    <source>
        <dbReference type="PROSITE" id="PS50090"/>
    </source>
</evidence>
<dbReference type="GO" id="GO:0000978">
    <property type="term" value="F:RNA polymerase II cis-regulatory region sequence-specific DNA binding"/>
    <property type="evidence" value="ECO:0007669"/>
    <property type="project" value="TreeGrafter"/>
</dbReference>
<dbReference type="InterPro" id="IPR009057">
    <property type="entry name" value="Homeodomain-like_sf"/>
</dbReference>
<name>A0AAI8YFC9_9PEZI</name>
<feature type="compositionally biased region" description="Polar residues" evidence="1">
    <location>
        <begin position="28"/>
        <end position="37"/>
    </location>
</feature>
<dbReference type="GO" id="GO:0045944">
    <property type="term" value="P:positive regulation of transcription by RNA polymerase II"/>
    <property type="evidence" value="ECO:0007669"/>
    <property type="project" value="TreeGrafter"/>
</dbReference>
<dbReference type="PROSITE" id="PS50090">
    <property type="entry name" value="MYB_LIKE"/>
    <property type="match status" value="1"/>
</dbReference>
<dbReference type="GO" id="GO:0000981">
    <property type="term" value="F:DNA-binding transcription factor activity, RNA polymerase II-specific"/>
    <property type="evidence" value="ECO:0007669"/>
    <property type="project" value="TreeGrafter"/>
</dbReference>
<dbReference type="GO" id="GO:0000278">
    <property type="term" value="P:mitotic cell cycle"/>
    <property type="evidence" value="ECO:0007669"/>
    <property type="project" value="TreeGrafter"/>
</dbReference>